<reference evidence="2" key="1">
    <citation type="journal article" date="2015" name="Nature">
        <title>Complex archaea that bridge the gap between prokaryotes and eukaryotes.</title>
        <authorList>
            <person name="Spang A."/>
            <person name="Saw J.H."/>
            <person name="Jorgensen S.L."/>
            <person name="Zaremba-Niedzwiedzka K."/>
            <person name="Martijn J."/>
            <person name="Lind A.E."/>
            <person name="van Eijk R."/>
            <person name="Schleper C."/>
            <person name="Guy L."/>
            <person name="Ettema T.J."/>
        </authorList>
    </citation>
    <scope>NUCLEOTIDE SEQUENCE</scope>
</reference>
<organism evidence="2">
    <name type="scientific">marine sediment metagenome</name>
    <dbReference type="NCBI Taxonomy" id="412755"/>
    <lineage>
        <taxon>unclassified sequences</taxon>
        <taxon>metagenomes</taxon>
        <taxon>ecological metagenomes</taxon>
    </lineage>
</organism>
<evidence type="ECO:0000313" key="2">
    <source>
        <dbReference type="EMBL" id="KKM80630.1"/>
    </source>
</evidence>
<sequence>YDHPEHLKAKEEPTPNPDGYNDKKIMELIEADKVKKDKKHWWNK</sequence>
<feature type="region of interest" description="Disordered" evidence="1">
    <location>
        <begin position="1"/>
        <end position="22"/>
    </location>
</feature>
<dbReference type="EMBL" id="LAZR01008148">
    <property type="protein sequence ID" value="KKM80630.1"/>
    <property type="molecule type" value="Genomic_DNA"/>
</dbReference>
<accession>A0A0F9MVF3</accession>
<name>A0A0F9MVF3_9ZZZZ</name>
<protein>
    <submittedName>
        <fullName evidence="2">Uncharacterized protein</fullName>
    </submittedName>
</protein>
<dbReference type="AlphaFoldDB" id="A0A0F9MVF3"/>
<feature type="compositionally biased region" description="Basic and acidic residues" evidence="1">
    <location>
        <begin position="1"/>
        <end position="13"/>
    </location>
</feature>
<evidence type="ECO:0000256" key="1">
    <source>
        <dbReference type="SAM" id="MobiDB-lite"/>
    </source>
</evidence>
<comment type="caution">
    <text evidence="2">The sequence shown here is derived from an EMBL/GenBank/DDBJ whole genome shotgun (WGS) entry which is preliminary data.</text>
</comment>
<proteinExistence type="predicted"/>
<feature type="non-terminal residue" evidence="2">
    <location>
        <position position="1"/>
    </location>
</feature>
<gene>
    <name evidence="2" type="ORF">LCGC14_1337800</name>
</gene>